<sequence length="295" mass="31865">MKGFLGLVLLAAIWGGSFLFMKVAAGVLGPAVLIEFRVLFGALTLAAVALILKRNLNFWQHKRHFLILGLFNSALPFMLFAYAVQTLDASMLSILNSTAPFWGVMISAFWLKVPMQKSVWLGCVCGLAGVITLVGLDSTVLNQGAWLPIIATLCATLSYAVASHYTKTAPKMTAFNHAHGNLWGAALLVLPFIWFMPVRETPDSAVISAVIGLGIVCTGFAYILYFKLVEELGAPSALSVTFLIPVFGILWGHVFLQEQIGANTIFGSILVLLGVSLVTGLQEKIFPPKEHSVVK</sequence>
<keyword evidence="9" id="KW-1185">Reference proteome</keyword>
<evidence type="ECO:0000256" key="5">
    <source>
        <dbReference type="ARBA" id="ARBA00023136"/>
    </source>
</evidence>
<dbReference type="SUPFAM" id="SSF103481">
    <property type="entry name" value="Multidrug resistance efflux transporter EmrE"/>
    <property type="match status" value="2"/>
</dbReference>
<evidence type="ECO:0000313" key="8">
    <source>
        <dbReference type="EMBL" id="PCK32967.1"/>
    </source>
</evidence>
<evidence type="ECO:0000256" key="3">
    <source>
        <dbReference type="ARBA" id="ARBA00022692"/>
    </source>
</evidence>
<dbReference type="PANTHER" id="PTHR32322">
    <property type="entry name" value="INNER MEMBRANE TRANSPORTER"/>
    <property type="match status" value="1"/>
</dbReference>
<feature type="transmembrane region" description="Helical" evidence="6">
    <location>
        <begin position="144"/>
        <end position="162"/>
    </location>
</feature>
<dbReference type="InterPro" id="IPR000620">
    <property type="entry name" value="EamA_dom"/>
</dbReference>
<gene>
    <name evidence="8" type="ORF">CEX98_04195</name>
</gene>
<organism evidence="8 9">
    <name type="scientific">Pseudoalteromonas piscicida</name>
    <dbReference type="NCBI Taxonomy" id="43662"/>
    <lineage>
        <taxon>Bacteria</taxon>
        <taxon>Pseudomonadati</taxon>
        <taxon>Pseudomonadota</taxon>
        <taxon>Gammaproteobacteria</taxon>
        <taxon>Alteromonadales</taxon>
        <taxon>Pseudoalteromonadaceae</taxon>
        <taxon>Pseudoalteromonas</taxon>
    </lineage>
</organism>
<evidence type="ECO:0000256" key="6">
    <source>
        <dbReference type="SAM" id="Phobius"/>
    </source>
</evidence>
<protein>
    <submittedName>
        <fullName evidence="8">EamA family transporter</fullName>
    </submittedName>
</protein>
<feature type="transmembrane region" description="Helical" evidence="6">
    <location>
        <begin position="232"/>
        <end position="254"/>
    </location>
</feature>
<dbReference type="PANTHER" id="PTHR32322:SF2">
    <property type="entry name" value="EAMA DOMAIN-CONTAINING PROTEIN"/>
    <property type="match status" value="1"/>
</dbReference>
<dbReference type="Proteomes" id="UP000228621">
    <property type="component" value="Unassembled WGS sequence"/>
</dbReference>
<dbReference type="AlphaFoldDB" id="A0A2A5JUC8"/>
<evidence type="ECO:0000256" key="1">
    <source>
        <dbReference type="ARBA" id="ARBA00004141"/>
    </source>
</evidence>
<feature type="domain" description="EamA" evidence="7">
    <location>
        <begin position="148"/>
        <end position="279"/>
    </location>
</feature>
<dbReference type="RefSeq" id="WP_099640866.1">
    <property type="nucleotide sequence ID" value="NZ_NKHF01000022.1"/>
</dbReference>
<dbReference type="GO" id="GO:0016020">
    <property type="term" value="C:membrane"/>
    <property type="evidence" value="ECO:0007669"/>
    <property type="project" value="UniProtKB-SubCell"/>
</dbReference>
<evidence type="ECO:0000259" key="7">
    <source>
        <dbReference type="Pfam" id="PF00892"/>
    </source>
</evidence>
<dbReference type="Pfam" id="PF00892">
    <property type="entry name" value="EamA"/>
    <property type="match status" value="2"/>
</dbReference>
<name>A0A2A5JUC8_PSEO7</name>
<feature type="domain" description="EamA" evidence="7">
    <location>
        <begin position="2"/>
        <end position="133"/>
    </location>
</feature>
<comment type="subcellular location">
    <subcellularLocation>
        <location evidence="1">Membrane</location>
        <topology evidence="1">Multi-pass membrane protein</topology>
    </subcellularLocation>
</comment>
<proteinExistence type="inferred from homology"/>
<comment type="similarity">
    <text evidence="2">Belongs to the EamA transporter family.</text>
</comment>
<keyword evidence="4 6" id="KW-1133">Transmembrane helix</keyword>
<reference evidence="9" key="1">
    <citation type="journal article" date="2019" name="Genome Announc.">
        <title>Draft Genome Sequence of Pseudoalteromonas piscicida Strain 36Y ROTHPW, an Hypersaline Seawater Isolate from the South Coast of Sonora, Mexico.</title>
        <authorList>
            <person name="Sanchez-Diaz R."/>
            <person name="Molina-Garza Z.J."/>
            <person name="Cruz-Suarez L.E."/>
            <person name="Selvin J."/>
            <person name="Kiran G.S."/>
            <person name="Ibarra-Gamez J.C."/>
            <person name="Gomez-Gil B."/>
            <person name="Galaviz-Silva L."/>
        </authorList>
    </citation>
    <scope>NUCLEOTIDE SEQUENCE [LARGE SCALE GENOMIC DNA]</scope>
    <source>
        <strain evidence="9">36Y_RITHPW</strain>
    </source>
</reference>
<evidence type="ECO:0000256" key="4">
    <source>
        <dbReference type="ARBA" id="ARBA00022989"/>
    </source>
</evidence>
<keyword evidence="5 6" id="KW-0472">Membrane</keyword>
<feature type="transmembrane region" description="Helical" evidence="6">
    <location>
        <begin position="64"/>
        <end position="84"/>
    </location>
</feature>
<feature type="transmembrane region" description="Helical" evidence="6">
    <location>
        <begin position="174"/>
        <end position="194"/>
    </location>
</feature>
<dbReference type="EMBL" id="NKHF01000022">
    <property type="protein sequence ID" value="PCK32967.1"/>
    <property type="molecule type" value="Genomic_DNA"/>
</dbReference>
<evidence type="ECO:0000256" key="2">
    <source>
        <dbReference type="ARBA" id="ARBA00007362"/>
    </source>
</evidence>
<feature type="transmembrane region" description="Helical" evidence="6">
    <location>
        <begin position="260"/>
        <end position="281"/>
    </location>
</feature>
<feature type="transmembrane region" description="Helical" evidence="6">
    <location>
        <begin position="90"/>
        <end position="111"/>
    </location>
</feature>
<comment type="caution">
    <text evidence="8">The sequence shown here is derived from an EMBL/GenBank/DDBJ whole genome shotgun (WGS) entry which is preliminary data.</text>
</comment>
<dbReference type="Gene3D" id="1.10.3730.20">
    <property type="match status" value="1"/>
</dbReference>
<dbReference type="InterPro" id="IPR037185">
    <property type="entry name" value="EmrE-like"/>
</dbReference>
<dbReference type="InterPro" id="IPR050638">
    <property type="entry name" value="AA-Vitamin_Transporters"/>
</dbReference>
<dbReference type="OrthoDB" id="9810556at2"/>
<accession>A0A2A5JUC8</accession>
<feature type="transmembrane region" description="Helical" evidence="6">
    <location>
        <begin position="118"/>
        <end position="138"/>
    </location>
</feature>
<evidence type="ECO:0000313" key="9">
    <source>
        <dbReference type="Proteomes" id="UP000228621"/>
    </source>
</evidence>
<feature type="transmembrane region" description="Helical" evidence="6">
    <location>
        <begin position="206"/>
        <end position="225"/>
    </location>
</feature>
<keyword evidence="3 6" id="KW-0812">Transmembrane</keyword>
<feature type="transmembrane region" description="Helical" evidence="6">
    <location>
        <begin position="36"/>
        <end position="52"/>
    </location>
</feature>